<dbReference type="AlphaFoldDB" id="A0A502JSV8"/>
<evidence type="ECO:0000259" key="2">
    <source>
        <dbReference type="SMART" id="SM00894"/>
    </source>
</evidence>
<organism evidence="3 4">
    <name type="scientific">Haemophilus haemolyticus</name>
    <dbReference type="NCBI Taxonomy" id="726"/>
    <lineage>
        <taxon>Bacteria</taxon>
        <taxon>Pseudomonadati</taxon>
        <taxon>Pseudomonadota</taxon>
        <taxon>Gammaproteobacteria</taxon>
        <taxon>Pasteurellales</taxon>
        <taxon>Pasteurellaceae</taxon>
        <taxon>Haemophilus</taxon>
    </lineage>
</organism>
<keyword evidence="1" id="KW-0472">Membrane</keyword>
<evidence type="ECO:0000313" key="4">
    <source>
        <dbReference type="Proteomes" id="UP000317926"/>
    </source>
</evidence>
<protein>
    <submittedName>
        <fullName evidence="3">Excalibur calcium-binding domain-containing protein</fullName>
    </submittedName>
</protein>
<evidence type="ECO:0000256" key="1">
    <source>
        <dbReference type="SAM" id="Phobius"/>
    </source>
</evidence>
<feature type="transmembrane region" description="Helical" evidence="1">
    <location>
        <begin position="6"/>
        <end position="23"/>
    </location>
</feature>
<gene>
    <name evidence="3" type="ORF">EUX55_03425</name>
</gene>
<dbReference type="EMBL" id="SDPK01000012">
    <property type="protein sequence ID" value="TPH00549.1"/>
    <property type="molecule type" value="Genomic_DNA"/>
</dbReference>
<evidence type="ECO:0000313" key="3">
    <source>
        <dbReference type="EMBL" id="TPH00549.1"/>
    </source>
</evidence>
<reference evidence="3 4" key="1">
    <citation type="submission" date="2019-01" db="EMBL/GenBank/DDBJ databases">
        <title>Comparative genomic analysis identifies haemin-independent Haemophilus haemolyticus: a formal re-classification of Haemophilus intermedius.</title>
        <authorList>
            <person name="Harris T.M."/>
            <person name="Price E.P."/>
            <person name="Sarovich D.S."/>
            <person name="Norskov-Lauritsen N."/>
            <person name="Beissbarth J."/>
            <person name="Chang A.B."/>
            <person name="Smith-Vaughan H.C."/>
        </authorList>
    </citation>
    <scope>NUCLEOTIDE SEQUENCE [LARGE SCALE GENOMIC DNA]</scope>
    <source>
        <strain evidence="3 4">PN24</strain>
    </source>
</reference>
<keyword evidence="1" id="KW-1133">Transmembrane helix</keyword>
<dbReference type="RefSeq" id="WP_140519042.1">
    <property type="nucleotide sequence ID" value="NZ_JACBKC010000012.1"/>
</dbReference>
<dbReference type="Pfam" id="PF05901">
    <property type="entry name" value="Excalibur"/>
    <property type="match status" value="1"/>
</dbReference>
<proteinExistence type="predicted"/>
<comment type="caution">
    <text evidence="3">The sequence shown here is derived from an EMBL/GenBank/DDBJ whole genome shotgun (WGS) entry which is preliminary data.</text>
</comment>
<sequence>MNNKKVIAVAFLITSIFIFWGYNKWFVRCADFSTQAEAQEHMNSYGAYRLDGDKDGEACECLKGGSAYNKNICKKWRYHRRL</sequence>
<dbReference type="Proteomes" id="UP000317926">
    <property type="component" value="Unassembled WGS sequence"/>
</dbReference>
<accession>A0A502JSV8</accession>
<dbReference type="InterPro" id="IPR008613">
    <property type="entry name" value="Excalibur_Ca-bd_domain"/>
</dbReference>
<keyword evidence="1" id="KW-0812">Transmembrane</keyword>
<dbReference type="SMART" id="SM00894">
    <property type="entry name" value="Excalibur"/>
    <property type="match status" value="1"/>
</dbReference>
<feature type="domain" description="Excalibur calcium-binding" evidence="2">
    <location>
        <begin position="25"/>
        <end position="60"/>
    </location>
</feature>
<name>A0A502JSV8_HAEHA</name>